<keyword evidence="2" id="KW-1185">Reference proteome</keyword>
<evidence type="ECO:0000313" key="2">
    <source>
        <dbReference type="Proteomes" id="UP000356253"/>
    </source>
</evidence>
<organism evidence="1 2">
    <name type="scientific">Mesonia oceanica</name>
    <dbReference type="NCBI Taxonomy" id="2687242"/>
    <lineage>
        <taxon>Bacteria</taxon>
        <taxon>Pseudomonadati</taxon>
        <taxon>Bacteroidota</taxon>
        <taxon>Flavobacteriia</taxon>
        <taxon>Flavobacteriales</taxon>
        <taxon>Flavobacteriaceae</taxon>
        <taxon>Mesonia</taxon>
    </lineage>
</organism>
<reference evidence="1" key="1">
    <citation type="submission" date="2019-09" db="EMBL/GenBank/DDBJ databases">
        <authorList>
            <person name="Rodrigo-Torres L."/>
            <person name="Arahal R. D."/>
            <person name="Lucena T."/>
        </authorList>
    </citation>
    <scope>NUCLEOTIDE SEQUENCE</scope>
    <source>
        <strain evidence="1">ISS653</strain>
    </source>
</reference>
<proteinExistence type="predicted"/>
<dbReference type="Proteomes" id="UP000356253">
    <property type="component" value="Unassembled WGS sequence"/>
</dbReference>
<accession>A0AC61Y7A6</accession>
<name>A0AC61Y7A6_9FLAO</name>
<dbReference type="EMBL" id="CABVMM010000005">
    <property type="protein sequence ID" value="VVV00234.1"/>
    <property type="molecule type" value="Genomic_DNA"/>
</dbReference>
<gene>
    <name evidence="1" type="ORF">FVB9532_01499</name>
</gene>
<sequence length="141" mass="16130">MRKWIILGILTLSAVLVGQAQENLDKLPTKALEIVKVNYAGHEIDKVNADPNSGEDSYQVKFKNGTKIDFNEKGEPTQISGEEKVPYDLIPEKMKFFLENRYQDDYVTDWKMDDDGHQIEMKSGAELVFDSDGNFLRNKDL</sequence>
<comment type="caution">
    <text evidence="1">The sequence shown here is derived from an EMBL/GenBank/DDBJ whole genome shotgun (WGS) entry which is preliminary data.</text>
</comment>
<protein>
    <submittedName>
        <fullName evidence="1">Uncharacterized protein</fullName>
    </submittedName>
</protein>
<evidence type="ECO:0000313" key="1">
    <source>
        <dbReference type="EMBL" id="VVV00234.1"/>
    </source>
</evidence>